<dbReference type="Proteomes" id="UP001200513">
    <property type="component" value="Chromosome"/>
</dbReference>
<evidence type="ECO:0000259" key="2">
    <source>
        <dbReference type="Pfam" id="PF14258"/>
    </source>
</evidence>
<feature type="domain" description="DUF4350" evidence="2">
    <location>
        <begin position="47"/>
        <end position="239"/>
    </location>
</feature>
<dbReference type="AlphaFoldDB" id="A0A9Y1FNJ7"/>
<keyword evidence="1" id="KW-1133">Transmembrane helix</keyword>
<evidence type="ECO:0000313" key="3">
    <source>
        <dbReference type="EMBL" id="UJG42974.1"/>
    </source>
</evidence>
<dbReference type="Pfam" id="PF14258">
    <property type="entry name" value="DUF4350"/>
    <property type="match status" value="1"/>
</dbReference>
<proteinExistence type="predicted"/>
<sequence length="432" mass="50439">MEKTNLFSIRYEAIFKTVIQTLILFLILFFPFVFNFVTTSPPYTINNYGPGGYSIFREKLVEEDFNVSRILISTENLLDLPKSSILIIAGGTKSYRNIEIQRITAFLYRGGTVFLLIDSITSQNLALKLNISSSMSNIMETVNYYKSPEIVLTEAPFKEVLKYSPIDKLAFLQPKVVYGSTNTYLKIKTNNTAFLDSNFDKKWSMYKEDLREYTIARVEGRGSGVLIVVGSPSFLTNDLYVAGFANINTTIYLLKLYSSYLFGEGARYVYFDESHKRWSIWSRDGLINQTYGTITLLTQSEAFILMIILLIIGLYYILPNIRKFKRKSKKGYKDFLKKHIYSKERELYDTLGQAVKPTEEEKILTSLYFQYENFPNRVYNIYLQRKLNNVSEKNFTDEEKTLFNEIIKRKIDFKVFIYLFNKLEEIQKRNLV</sequence>
<feature type="transmembrane region" description="Helical" evidence="1">
    <location>
        <begin position="302"/>
        <end position="318"/>
    </location>
</feature>
<gene>
    <name evidence="3" type="ORF">K9W46_11430</name>
</gene>
<organism evidence="3">
    <name type="scientific">Candidatus Heimdallarchaeum endolithica</name>
    <dbReference type="NCBI Taxonomy" id="2876572"/>
    <lineage>
        <taxon>Archaea</taxon>
        <taxon>Promethearchaeati</taxon>
        <taxon>Candidatus Heimdallarchaeota</taxon>
        <taxon>Candidatus Heimdallarchaeia (ex Rinke et al. 2021) (nom. nud.)</taxon>
        <taxon>Candidatus Heimdallarchaeales</taxon>
        <taxon>Candidatus Heimdallarchaeaceae</taxon>
        <taxon>Candidatus Heimdallarchaeum</taxon>
    </lineage>
</organism>
<feature type="transmembrane region" description="Helical" evidence="1">
    <location>
        <begin position="13"/>
        <end position="34"/>
    </location>
</feature>
<protein>
    <submittedName>
        <fullName evidence="3">GldG family protein</fullName>
    </submittedName>
</protein>
<reference evidence="3" key="1">
    <citation type="journal article" date="2022" name="Nat. Microbiol.">
        <title>Unique mobile elements and scalable gene flow at the prokaryote-eukaryote boundary revealed by circularized Asgard archaea genomes.</title>
        <authorList>
            <person name="Wu F."/>
            <person name="Speth D.R."/>
            <person name="Philosof A."/>
            <person name="Cremiere A."/>
            <person name="Narayanan A."/>
            <person name="Barco R.A."/>
            <person name="Connon S.A."/>
            <person name="Amend J.P."/>
            <person name="Antoshechkin I.A."/>
            <person name="Orphan V.J."/>
        </authorList>
    </citation>
    <scope>NUCLEOTIDE SEQUENCE</scope>
    <source>
        <strain evidence="3">PR6</strain>
    </source>
</reference>
<dbReference type="EMBL" id="CP084167">
    <property type="protein sequence ID" value="UJG42974.1"/>
    <property type="molecule type" value="Genomic_DNA"/>
</dbReference>
<keyword evidence="1" id="KW-0472">Membrane</keyword>
<keyword evidence="1" id="KW-0812">Transmembrane</keyword>
<accession>A0A9Y1FNJ7</accession>
<dbReference type="InterPro" id="IPR025646">
    <property type="entry name" value="DUF4350"/>
</dbReference>
<evidence type="ECO:0000256" key="1">
    <source>
        <dbReference type="SAM" id="Phobius"/>
    </source>
</evidence>
<name>A0A9Y1FNJ7_9ARCH</name>